<reference evidence="2 3" key="1">
    <citation type="submission" date="2015-08" db="EMBL/GenBank/DDBJ databases">
        <title>The genome of the Asian arowana (Scleropages formosus).</title>
        <authorList>
            <person name="Tan M.H."/>
            <person name="Gan H.M."/>
            <person name="Croft L.J."/>
            <person name="Austin C.M."/>
        </authorList>
    </citation>
    <scope>NUCLEOTIDE SEQUENCE [LARGE SCALE GENOMIC DNA]</scope>
    <source>
        <strain evidence="2">Aro1</strain>
    </source>
</reference>
<feature type="region of interest" description="Disordered" evidence="1">
    <location>
        <begin position="366"/>
        <end position="426"/>
    </location>
</feature>
<dbReference type="OrthoDB" id="8893791at2759"/>
<protein>
    <submittedName>
        <fullName evidence="2">Uncharacterized protein</fullName>
    </submittedName>
</protein>
<organism evidence="2 3">
    <name type="scientific">Scleropages formosus</name>
    <name type="common">Asian bonytongue</name>
    <name type="synonym">Osteoglossum formosum</name>
    <dbReference type="NCBI Taxonomy" id="113540"/>
    <lineage>
        <taxon>Eukaryota</taxon>
        <taxon>Metazoa</taxon>
        <taxon>Chordata</taxon>
        <taxon>Craniata</taxon>
        <taxon>Vertebrata</taxon>
        <taxon>Euteleostomi</taxon>
        <taxon>Actinopterygii</taxon>
        <taxon>Neopterygii</taxon>
        <taxon>Teleostei</taxon>
        <taxon>Osteoglossocephala</taxon>
        <taxon>Osteoglossomorpha</taxon>
        <taxon>Osteoglossiformes</taxon>
        <taxon>Osteoglossidae</taxon>
        <taxon>Scleropages</taxon>
    </lineage>
</organism>
<dbReference type="AlphaFoldDB" id="A0A0P7UIN0"/>
<comment type="caution">
    <text evidence="2">The sequence shown here is derived from an EMBL/GenBank/DDBJ whole genome shotgun (WGS) entry which is preliminary data.</text>
</comment>
<dbReference type="EMBL" id="JARO02003800">
    <property type="protein sequence ID" value="KPP69750.1"/>
    <property type="molecule type" value="Genomic_DNA"/>
</dbReference>
<proteinExistence type="predicted"/>
<feature type="compositionally biased region" description="Basic and acidic residues" evidence="1">
    <location>
        <begin position="371"/>
        <end position="383"/>
    </location>
</feature>
<feature type="compositionally biased region" description="Basic and acidic residues" evidence="1">
    <location>
        <begin position="142"/>
        <end position="151"/>
    </location>
</feature>
<feature type="region of interest" description="Disordered" evidence="1">
    <location>
        <begin position="140"/>
        <end position="162"/>
    </location>
</feature>
<gene>
    <name evidence="2" type="ORF">Z043_111476</name>
</gene>
<dbReference type="KEGG" id="sfm:108923238"/>
<name>A0A0P7UIN0_SCLFO</name>
<dbReference type="Proteomes" id="UP000034805">
    <property type="component" value="Unassembled WGS sequence"/>
</dbReference>
<evidence type="ECO:0000313" key="2">
    <source>
        <dbReference type="EMBL" id="KPP69750.1"/>
    </source>
</evidence>
<sequence>MASRQDGTQQQSACPKALDVKRKEALDAFELYVPEEAEVRTVPVKMLPLSVLKRMGRLAALGKKNGLTEGDGSLTATWISPVVVRERSAPHGCGDNSAAKDRLSKLAMVSATQLFHYWLPITCSNLVAFKVLKQFLPSGHDQQNDPEKEMMQKASQVPPLHQGGPLTFTQDSIIILSGQSFLFIKKLRQAMSSRNCRQSSASCIGTLTAAERLELGSGPSCPRCGRSSSVVKGLDAESQDISEQQRFSITQNVHVALKRIAATDVGKDSGAAPVNPCSSSENQDGQMSPSIGTSTEQHSSSVAEEDASDGQALQGSEQVQVLDSGEPLEEDIGEEDLAEPALKKARLTVPSDFLSNCAELLDEGSGVCEEDGSKCEHQTRDGDTGVQGGAAAPTVENEEQQNTCGSWSEGEGQANAGDQSSHVSSYFSSSALEDTVAFDFEQLAREERINRIRERLREKEAALRRMEPLS</sequence>
<feature type="region of interest" description="Disordered" evidence="1">
    <location>
        <begin position="266"/>
        <end position="327"/>
    </location>
</feature>
<feature type="compositionally biased region" description="Polar residues" evidence="1">
    <location>
        <begin position="276"/>
        <end position="302"/>
    </location>
</feature>
<evidence type="ECO:0000313" key="3">
    <source>
        <dbReference type="Proteomes" id="UP000034805"/>
    </source>
</evidence>
<evidence type="ECO:0000256" key="1">
    <source>
        <dbReference type="SAM" id="MobiDB-lite"/>
    </source>
</evidence>
<accession>A0A0P7UIN0</accession>
<feature type="compositionally biased region" description="Polar residues" evidence="1">
    <location>
        <begin position="311"/>
        <end position="321"/>
    </location>
</feature>